<sequence length="318" mass="35387">MQAKIARCPEISLLCLCEATDSDAAMYGALTPLLSKNGGYFLIADSEDGESLPATTAEHTAVYYPALTTSYRSRPLDQYIFVDGYNDPSPQKPAPVGKTTLAYIEKKEKAVYMQISEKVDEWFATEYPSVHLRASPAVAGAYCRTDQERGVWKAPANVALRNVKGLTASVTDAMQAEMMKAGVNAIRYFSDRGTMIWGARTMVPPATPTWLYISVRRLFNAAQRDIQQAMRFAVFQPNSQPTWEAVRSAIDNYLYRLWRDGALMGESQEEAYFIQIGKNVTMTDTDIRQGKMIVKIGIAAVKPAEFIILEFTQDVEPG</sequence>
<evidence type="ECO:0000313" key="4">
    <source>
        <dbReference type="EMBL" id="KAG0295894.1"/>
    </source>
</evidence>
<keyword evidence="5" id="KW-1185">Reference proteome</keyword>
<dbReference type="PANTHER" id="PTHR35861">
    <property type="match status" value="1"/>
</dbReference>
<gene>
    <name evidence="4" type="ORF">BGZ96_010695</name>
</gene>
<organism evidence="4 5">
    <name type="scientific">Linnemannia gamsii</name>
    <dbReference type="NCBI Taxonomy" id="64522"/>
    <lineage>
        <taxon>Eukaryota</taxon>
        <taxon>Fungi</taxon>
        <taxon>Fungi incertae sedis</taxon>
        <taxon>Mucoromycota</taxon>
        <taxon>Mortierellomycotina</taxon>
        <taxon>Mortierellomycetes</taxon>
        <taxon>Mortierellales</taxon>
        <taxon>Mortierellaceae</taxon>
        <taxon>Linnemannia</taxon>
    </lineage>
</organism>
<dbReference type="Gene3D" id="3.40.50.11780">
    <property type="match status" value="1"/>
</dbReference>
<proteinExistence type="inferred from homology"/>
<dbReference type="Proteomes" id="UP001194696">
    <property type="component" value="Unassembled WGS sequence"/>
</dbReference>
<dbReference type="Pfam" id="PF04984">
    <property type="entry name" value="Phage_sheath_1"/>
    <property type="match status" value="1"/>
</dbReference>
<name>A0ABQ7KCF5_9FUNG</name>
<accession>A0ABQ7KCF5</accession>
<dbReference type="PANTHER" id="PTHR35861:SF1">
    <property type="entry name" value="PHAGE TAIL SHEATH PROTEIN"/>
    <property type="match status" value="1"/>
</dbReference>
<evidence type="ECO:0000256" key="1">
    <source>
        <dbReference type="ARBA" id="ARBA00008005"/>
    </source>
</evidence>
<comment type="caution">
    <text evidence="4">The sequence shown here is derived from an EMBL/GenBank/DDBJ whole genome shotgun (WGS) entry which is preliminary data.</text>
</comment>
<comment type="similarity">
    <text evidence="1">Belongs to the myoviridae tail sheath protein family.</text>
</comment>
<reference evidence="4 5" key="1">
    <citation type="journal article" date="2020" name="Fungal Divers.">
        <title>Resolving the Mortierellaceae phylogeny through synthesis of multi-gene phylogenetics and phylogenomics.</title>
        <authorList>
            <person name="Vandepol N."/>
            <person name="Liber J."/>
            <person name="Desiro A."/>
            <person name="Na H."/>
            <person name="Kennedy M."/>
            <person name="Barry K."/>
            <person name="Grigoriev I.V."/>
            <person name="Miller A.N."/>
            <person name="O'Donnell K."/>
            <person name="Stajich J.E."/>
            <person name="Bonito G."/>
        </authorList>
    </citation>
    <scope>NUCLEOTIDE SEQUENCE [LARGE SCALE GENOMIC DNA]</scope>
    <source>
        <strain evidence="4 5">AD045</strain>
    </source>
</reference>
<dbReference type="EMBL" id="JAAAIM010000071">
    <property type="protein sequence ID" value="KAG0295894.1"/>
    <property type="molecule type" value="Genomic_DNA"/>
</dbReference>
<protein>
    <recommendedName>
        <fullName evidence="6">Phage tail sheath protein</fullName>
    </recommendedName>
</protein>
<evidence type="ECO:0000259" key="3">
    <source>
        <dbReference type="Pfam" id="PF17482"/>
    </source>
</evidence>
<evidence type="ECO:0000259" key="2">
    <source>
        <dbReference type="Pfam" id="PF04984"/>
    </source>
</evidence>
<dbReference type="InterPro" id="IPR052042">
    <property type="entry name" value="Tail_sheath_structural"/>
</dbReference>
<feature type="domain" description="Tail sheath protein C-terminal" evidence="3">
    <location>
        <begin position="207"/>
        <end position="312"/>
    </location>
</feature>
<evidence type="ECO:0008006" key="6">
    <source>
        <dbReference type="Google" id="ProtNLM"/>
    </source>
</evidence>
<dbReference type="Pfam" id="PF17482">
    <property type="entry name" value="Phage_sheath_1C"/>
    <property type="match status" value="1"/>
</dbReference>
<feature type="domain" description="Tail sheath protein subtilisin-like" evidence="2">
    <location>
        <begin position="124"/>
        <end position="202"/>
    </location>
</feature>
<evidence type="ECO:0000313" key="5">
    <source>
        <dbReference type="Proteomes" id="UP001194696"/>
    </source>
</evidence>
<dbReference type="InterPro" id="IPR035089">
    <property type="entry name" value="Phage_sheath_subtilisin"/>
</dbReference>
<dbReference type="InterPro" id="IPR020287">
    <property type="entry name" value="Tail_sheath_C"/>
</dbReference>